<evidence type="ECO:0000256" key="12">
    <source>
        <dbReference type="SAM" id="SignalP"/>
    </source>
</evidence>
<evidence type="ECO:0000256" key="8">
    <source>
        <dbReference type="ARBA" id="ARBA00023049"/>
    </source>
</evidence>
<dbReference type="InterPro" id="IPR009045">
    <property type="entry name" value="Zn_M74/Hedgehog-like"/>
</dbReference>
<protein>
    <recommendedName>
        <fullName evidence="11">Murein endopeptidase K</fullName>
    </recommendedName>
</protein>
<dbReference type="AlphaFoldDB" id="A0A564ZFR1"/>
<dbReference type="Proteomes" id="UP000334340">
    <property type="component" value="Unassembled WGS sequence"/>
</dbReference>
<dbReference type="PANTHER" id="PTHR37425:SF1">
    <property type="entry name" value="OUTER MEMBRANE PROTEIN"/>
    <property type="match status" value="1"/>
</dbReference>
<dbReference type="PANTHER" id="PTHR37425">
    <property type="match status" value="1"/>
</dbReference>
<keyword evidence="14" id="KW-1185">Reference proteome</keyword>
<evidence type="ECO:0000313" key="14">
    <source>
        <dbReference type="Proteomes" id="UP000334340"/>
    </source>
</evidence>
<dbReference type="GO" id="GO:0046872">
    <property type="term" value="F:metal ion binding"/>
    <property type="evidence" value="ECO:0007669"/>
    <property type="project" value="UniProtKB-KW"/>
</dbReference>
<evidence type="ECO:0000256" key="4">
    <source>
        <dbReference type="ARBA" id="ARBA00022723"/>
    </source>
</evidence>
<keyword evidence="5 12" id="KW-0732">Signal</keyword>
<dbReference type="GO" id="GO:0006508">
    <property type="term" value="P:proteolysis"/>
    <property type="evidence" value="ECO:0007669"/>
    <property type="project" value="UniProtKB-KW"/>
</dbReference>
<comment type="pathway">
    <text evidence="2">Cell wall biogenesis; cell wall polysaccharide biosynthesis.</text>
</comment>
<evidence type="ECO:0000256" key="5">
    <source>
        <dbReference type="ARBA" id="ARBA00022729"/>
    </source>
</evidence>
<dbReference type="GO" id="GO:0008237">
    <property type="term" value="F:metallopeptidase activity"/>
    <property type="evidence" value="ECO:0007669"/>
    <property type="project" value="UniProtKB-KW"/>
</dbReference>
<dbReference type="PROSITE" id="PS51318">
    <property type="entry name" value="TAT"/>
    <property type="match status" value="1"/>
</dbReference>
<keyword evidence="6" id="KW-0378">Hydrolase</keyword>
<organism evidence="13 14">
    <name type="scientific">Candidatus Methylomirabilis lanthanidiphila</name>
    <dbReference type="NCBI Taxonomy" id="2211376"/>
    <lineage>
        <taxon>Bacteria</taxon>
        <taxon>Candidatus Methylomirabilota</taxon>
        <taxon>Candidatus Methylomirabilia</taxon>
        <taxon>Candidatus Methylomirabilales</taxon>
        <taxon>Candidatus Methylomirabilaceae</taxon>
        <taxon>Candidatus Methylomirabilis</taxon>
    </lineage>
</organism>
<dbReference type="InterPro" id="IPR010275">
    <property type="entry name" value="MepK"/>
</dbReference>
<name>A0A564ZFR1_9BACT</name>
<evidence type="ECO:0000313" key="13">
    <source>
        <dbReference type="EMBL" id="VUZ83993.1"/>
    </source>
</evidence>
<gene>
    <name evidence="13" type="ORF">MELA_00355</name>
</gene>
<comment type="cofactor">
    <cofactor evidence="1">
        <name>Zn(2+)</name>
        <dbReference type="ChEBI" id="CHEBI:29105"/>
    </cofactor>
</comment>
<evidence type="ECO:0000256" key="7">
    <source>
        <dbReference type="ARBA" id="ARBA00022833"/>
    </source>
</evidence>
<evidence type="ECO:0000256" key="11">
    <source>
        <dbReference type="ARBA" id="ARBA00093666"/>
    </source>
</evidence>
<dbReference type="SUPFAM" id="SSF55166">
    <property type="entry name" value="Hedgehog/DD-peptidase"/>
    <property type="match status" value="1"/>
</dbReference>
<feature type="chain" id="PRO_5021842962" description="Murein endopeptidase K" evidence="12">
    <location>
        <begin position="33"/>
        <end position="188"/>
    </location>
</feature>
<dbReference type="GO" id="GO:0071555">
    <property type="term" value="P:cell wall organization"/>
    <property type="evidence" value="ECO:0007669"/>
    <property type="project" value="UniProtKB-KW"/>
</dbReference>
<keyword evidence="4" id="KW-0479">Metal-binding</keyword>
<reference evidence="13 14" key="1">
    <citation type="submission" date="2019-07" db="EMBL/GenBank/DDBJ databases">
        <authorList>
            <person name="Cremers G."/>
        </authorList>
    </citation>
    <scope>NUCLEOTIDE SEQUENCE [LARGE SCALE GENOMIC DNA]</scope>
</reference>
<dbReference type="EMBL" id="CABIKM010000005">
    <property type="protein sequence ID" value="VUZ83993.1"/>
    <property type="molecule type" value="Genomic_DNA"/>
</dbReference>
<evidence type="ECO:0000256" key="3">
    <source>
        <dbReference type="ARBA" id="ARBA00022670"/>
    </source>
</evidence>
<comment type="similarity">
    <text evidence="10">Belongs to the peptidase M15 family.</text>
</comment>
<feature type="signal peptide" evidence="12">
    <location>
        <begin position="1"/>
        <end position="32"/>
    </location>
</feature>
<keyword evidence="7" id="KW-0862">Zinc</keyword>
<keyword evidence="3" id="KW-0645">Protease</keyword>
<dbReference type="Gene3D" id="3.30.1380.10">
    <property type="match status" value="1"/>
</dbReference>
<evidence type="ECO:0000256" key="10">
    <source>
        <dbReference type="ARBA" id="ARBA00093448"/>
    </source>
</evidence>
<dbReference type="InterPro" id="IPR006311">
    <property type="entry name" value="TAT_signal"/>
</dbReference>
<evidence type="ECO:0000256" key="9">
    <source>
        <dbReference type="ARBA" id="ARBA00023316"/>
    </source>
</evidence>
<proteinExistence type="inferred from homology"/>
<dbReference type="Pfam" id="PF05951">
    <property type="entry name" value="Peptidase_M15_2"/>
    <property type="match status" value="1"/>
</dbReference>
<sequence>MSGSTHHHWTRRSFLKASLVSALALVGRPVWAQELTPTPVTEGRLTLYNTHTHERLDVTYRQPSGEYDAEALNAIDQLLRCHYTNKVTKIDPDVIEFVSALDKRLGGGNEIHVISGFRSPEYNRLLRRTGRRVARHSLHQFGKAIDLRIPGVGLREVRKTALALRHGGVGYYPRRGFVHVDSGQFRYW</sequence>
<evidence type="ECO:0000256" key="1">
    <source>
        <dbReference type="ARBA" id="ARBA00001947"/>
    </source>
</evidence>
<dbReference type="InterPro" id="IPR019546">
    <property type="entry name" value="TAT_signal_bac_arc"/>
</dbReference>
<dbReference type="NCBIfam" id="TIGR01409">
    <property type="entry name" value="TAT_signal_seq"/>
    <property type="match status" value="1"/>
</dbReference>
<accession>A0A564ZFR1</accession>
<keyword evidence="9" id="KW-0961">Cell wall biogenesis/degradation</keyword>
<keyword evidence="8" id="KW-0482">Metalloprotease</keyword>
<evidence type="ECO:0000256" key="2">
    <source>
        <dbReference type="ARBA" id="ARBA00004776"/>
    </source>
</evidence>
<evidence type="ECO:0000256" key="6">
    <source>
        <dbReference type="ARBA" id="ARBA00022801"/>
    </source>
</evidence>